<feature type="coiled-coil region" evidence="1">
    <location>
        <begin position="47"/>
        <end position="81"/>
    </location>
</feature>
<dbReference type="AlphaFoldDB" id="A0A2H3CT96"/>
<feature type="compositionally biased region" description="Acidic residues" evidence="2">
    <location>
        <begin position="102"/>
        <end position="113"/>
    </location>
</feature>
<gene>
    <name evidence="4" type="ORF">ARMGADRAFT_1093239</name>
</gene>
<dbReference type="Proteomes" id="UP000217790">
    <property type="component" value="Unassembled WGS sequence"/>
</dbReference>
<protein>
    <recommendedName>
        <fullName evidence="3">DUF6729 domain-containing protein</fullName>
    </recommendedName>
</protein>
<organism evidence="4 5">
    <name type="scientific">Armillaria gallica</name>
    <name type="common">Bulbous honey fungus</name>
    <name type="synonym">Armillaria bulbosa</name>
    <dbReference type="NCBI Taxonomy" id="47427"/>
    <lineage>
        <taxon>Eukaryota</taxon>
        <taxon>Fungi</taxon>
        <taxon>Dikarya</taxon>
        <taxon>Basidiomycota</taxon>
        <taxon>Agaricomycotina</taxon>
        <taxon>Agaricomycetes</taxon>
        <taxon>Agaricomycetidae</taxon>
        <taxon>Agaricales</taxon>
        <taxon>Marasmiineae</taxon>
        <taxon>Physalacriaceae</taxon>
        <taxon>Armillaria</taxon>
    </lineage>
</organism>
<evidence type="ECO:0000313" key="4">
    <source>
        <dbReference type="EMBL" id="PBK79343.1"/>
    </source>
</evidence>
<reference evidence="5" key="1">
    <citation type="journal article" date="2017" name="Nat. Ecol. Evol.">
        <title>Genome expansion and lineage-specific genetic innovations in the forest pathogenic fungi Armillaria.</title>
        <authorList>
            <person name="Sipos G."/>
            <person name="Prasanna A.N."/>
            <person name="Walter M.C."/>
            <person name="O'Connor E."/>
            <person name="Balint B."/>
            <person name="Krizsan K."/>
            <person name="Kiss B."/>
            <person name="Hess J."/>
            <person name="Varga T."/>
            <person name="Slot J."/>
            <person name="Riley R."/>
            <person name="Boka B."/>
            <person name="Rigling D."/>
            <person name="Barry K."/>
            <person name="Lee J."/>
            <person name="Mihaltcheva S."/>
            <person name="LaButti K."/>
            <person name="Lipzen A."/>
            <person name="Waldron R."/>
            <person name="Moloney N.M."/>
            <person name="Sperisen C."/>
            <person name="Kredics L."/>
            <person name="Vagvoelgyi C."/>
            <person name="Patrignani A."/>
            <person name="Fitzpatrick D."/>
            <person name="Nagy I."/>
            <person name="Doyle S."/>
            <person name="Anderson J.B."/>
            <person name="Grigoriev I.V."/>
            <person name="Gueldener U."/>
            <person name="Muensterkoetter M."/>
            <person name="Nagy L.G."/>
        </authorList>
    </citation>
    <scope>NUCLEOTIDE SEQUENCE [LARGE SCALE GENOMIC DNA]</scope>
    <source>
        <strain evidence="5">Ar21-2</strain>
    </source>
</reference>
<accession>A0A2H3CT96</accession>
<dbReference type="InterPro" id="IPR046616">
    <property type="entry name" value="DUF6729"/>
</dbReference>
<evidence type="ECO:0000256" key="2">
    <source>
        <dbReference type="SAM" id="MobiDB-lite"/>
    </source>
</evidence>
<feature type="domain" description="DUF6729" evidence="3">
    <location>
        <begin position="190"/>
        <end position="359"/>
    </location>
</feature>
<feature type="region of interest" description="Disordered" evidence="2">
    <location>
        <begin position="1"/>
        <end position="31"/>
    </location>
</feature>
<keyword evidence="5" id="KW-1185">Reference proteome</keyword>
<feature type="compositionally biased region" description="Basic and acidic residues" evidence="2">
    <location>
        <begin position="9"/>
        <end position="21"/>
    </location>
</feature>
<dbReference type="Pfam" id="PF20499">
    <property type="entry name" value="DUF6729"/>
    <property type="match status" value="1"/>
</dbReference>
<dbReference type="OrthoDB" id="1920326at2759"/>
<feature type="region of interest" description="Disordered" evidence="2">
    <location>
        <begin position="84"/>
        <end position="138"/>
    </location>
</feature>
<feature type="compositionally biased region" description="Polar residues" evidence="2">
    <location>
        <begin position="114"/>
        <end position="134"/>
    </location>
</feature>
<keyword evidence="1" id="KW-0175">Coiled coil</keyword>
<proteinExistence type="predicted"/>
<evidence type="ECO:0000313" key="5">
    <source>
        <dbReference type="Proteomes" id="UP000217790"/>
    </source>
</evidence>
<name>A0A2H3CT96_ARMGA</name>
<evidence type="ECO:0000256" key="1">
    <source>
        <dbReference type="SAM" id="Coils"/>
    </source>
</evidence>
<evidence type="ECO:0000259" key="3">
    <source>
        <dbReference type="Pfam" id="PF20499"/>
    </source>
</evidence>
<dbReference type="EMBL" id="KZ293784">
    <property type="protein sequence ID" value="PBK79343.1"/>
    <property type="molecule type" value="Genomic_DNA"/>
</dbReference>
<dbReference type="InParanoid" id="A0A2H3CT96"/>
<sequence length="438" mass="49971">MAQDQKMLQGEDGHQNHEIFHPRRKMVNPDADDKYEFDDEEYSEEFLRHLDKAESDAIAKLKRLEAEADACKKRLADLQEAANHPLSQPFFNPLAGPLSDAASDEDEDLDSQNEAETPRVSRNTGNEPAAQSHNVNDEPGAWFAKPKYMQDWLYRYFAMVIHPLIHNKNGGKILLAPPTFTESKPYALPTLWIRSPEPVMSLSVHRFEPTLLFCPHVLLWLVHFFVDVLSCPKCRKPLEKNGALPPHRVVDLEDSFYIVAWAYYCRQGCQAHFHGWSQRLLNSLPPYVRLAFPAVLSHKIGLSCNVVSTLRVGNQHKMGPSSVRSLLFEMHTHRFNVIQLQYLESIFERLQTRESANADLRNYFDASMKVPSIGNFSDVDGYGGFIPGEHYLAAMLNKAIERDEADANQHTSLLEPDQLAIDDSHKVCTWYISISIFI</sequence>